<feature type="compositionally biased region" description="Gly residues" evidence="2">
    <location>
        <begin position="39"/>
        <end position="64"/>
    </location>
</feature>
<organism evidence="5 6">
    <name type="scientific">Halosimplex aquaticum</name>
    <dbReference type="NCBI Taxonomy" id="3026162"/>
    <lineage>
        <taxon>Archaea</taxon>
        <taxon>Methanobacteriati</taxon>
        <taxon>Methanobacteriota</taxon>
        <taxon>Stenosarchaea group</taxon>
        <taxon>Halobacteria</taxon>
        <taxon>Halobacteriales</taxon>
        <taxon>Haloarculaceae</taxon>
        <taxon>Halosimplex</taxon>
    </lineage>
</organism>
<dbReference type="Pfam" id="PF14257">
    <property type="entry name" value="DUF4349"/>
    <property type="match status" value="1"/>
</dbReference>
<accession>A0ABD5YAR8</accession>
<dbReference type="Proteomes" id="UP001596432">
    <property type="component" value="Unassembled WGS sequence"/>
</dbReference>
<keyword evidence="1" id="KW-0175">Coiled coil</keyword>
<keyword evidence="3" id="KW-0812">Transmembrane</keyword>
<sequence length="388" mass="39795">MARKSAVLVVVLVVLAGCSGMGGSGSGDAADLQKAQSGDGAGGDGGDGGSGGADGGDAGSGDGSGEASNEQFSADDAEGGGAAASVDRALIKTGSVAVEVENYSAAETAIESRAVALGGYVSASESTLHRSENETWRTGYVEVRVPSSNFTAMFDSSRGQGTVLSADTNTKDVTDKLVDLNARLENLRAQRDRLRSLYESANTTEELLHVQERLSSVQGEIERLEAQKRSLRDQVAFSTLRVELREPEPEPESPPTGERTPFHEQSPVAVFLSSLAGLVRFARTAFIAGVAALPWVVGLGLPAVLVVRAGRRFGAPSRLPVVGNRPDSGGLPARDDGVVGDVEAPAESERTAATNSDGDEGQASSDGSAATGESGPDESDSDADAEEN</sequence>
<evidence type="ECO:0000313" key="5">
    <source>
        <dbReference type="EMBL" id="MFC7142796.1"/>
    </source>
</evidence>
<feature type="transmembrane region" description="Helical" evidence="3">
    <location>
        <begin position="285"/>
        <end position="307"/>
    </location>
</feature>
<feature type="coiled-coil region" evidence="1">
    <location>
        <begin position="170"/>
        <end position="241"/>
    </location>
</feature>
<proteinExistence type="predicted"/>
<keyword evidence="3" id="KW-1133">Transmembrane helix</keyword>
<feature type="region of interest" description="Disordered" evidence="2">
    <location>
        <begin position="316"/>
        <end position="388"/>
    </location>
</feature>
<feature type="region of interest" description="Disordered" evidence="2">
    <location>
        <begin position="242"/>
        <end position="263"/>
    </location>
</feature>
<dbReference type="PROSITE" id="PS51257">
    <property type="entry name" value="PROKAR_LIPOPROTEIN"/>
    <property type="match status" value="1"/>
</dbReference>
<dbReference type="AlphaFoldDB" id="A0ABD5YAR8"/>
<feature type="domain" description="DUF4349" evidence="4">
    <location>
        <begin position="88"/>
        <end position="307"/>
    </location>
</feature>
<reference evidence="5 6" key="1">
    <citation type="journal article" date="2019" name="Int. J. Syst. Evol. Microbiol.">
        <title>The Global Catalogue of Microorganisms (GCM) 10K type strain sequencing project: providing services to taxonomists for standard genome sequencing and annotation.</title>
        <authorList>
            <consortium name="The Broad Institute Genomics Platform"/>
            <consortium name="The Broad Institute Genome Sequencing Center for Infectious Disease"/>
            <person name="Wu L."/>
            <person name="Ma J."/>
        </authorList>
    </citation>
    <scope>NUCLEOTIDE SEQUENCE [LARGE SCALE GENOMIC DNA]</scope>
    <source>
        <strain evidence="5 6">XZYJT29</strain>
    </source>
</reference>
<keyword evidence="3" id="KW-0472">Membrane</keyword>
<evidence type="ECO:0000256" key="1">
    <source>
        <dbReference type="SAM" id="Coils"/>
    </source>
</evidence>
<evidence type="ECO:0000256" key="2">
    <source>
        <dbReference type="SAM" id="MobiDB-lite"/>
    </source>
</evidence>
<comment type="caution">
    <text evidence="5">The sequence shown here is derived from an EMBL/GenBank/DDBJ whole genome shotgun (WGS) entry which is preliminary data.</text>
</comment>
<gene>
    <name evidence="5" type="ORF">ACFQMA_23545</name>
</gene>
<name>A0ABD5YAR8_9EURY</name>
<dbReference type="EMBL" id="JBHTAS010000001">
    <property type="protein sequence ID" value="MFC7142796.1"/>
    <property type="molecule type" value="Genomic_DNA"/>
</dbReference>
<feature type="compositionally biased region" description="Acidic residues" evidence="2">
    <location>
        <begin position="375"/>
        <end position="388"/>
    </location>
</feature>
<dbReference type="GeneID" id="78823147"/>
<protein>
    <submittedName>
        <fullName evidence="5">DUF4349 domain-containing protein</fullName>
    </submittedName>
</protein>
<feature type="region of interest" description="Disordered" evidence="2">
    <location>
        <begin position="26"/>
        <end position="80"/>
    </location>
</feature>
<dbReference type="RefSeq" id="WP_274323846.1">
    <property type="nucleotide sequence ID" value="NZ_CP118158.1"/>
</dbReference>
<evidence type="ECO:0000256" key="3">
    <source>
        <dbReference type="SAM" id="Phobius"/>
    </source>
</evidence>
<dbReference type="InterPro" id="IPR025645">
    <property type="entry name" value="DUF4349"/>
</dbReference>
<keyword evidence="6" id="KW-1185">Reference proteome</keyword>
<evidence type="ECO:0000313" key="6">
    <source>
        <dbReference type="Proteomes" id="UP001596432"/>
    </source>
</evidence>
<feature type="compositionally biased region" description="Polar residues" evidence="2">
    <location>
        <begin position="351"/>
        <end position="368"/>
    </location>
</feature>
<evidence type="ECO:0000259" key="4">
    <source>
        <dbReference type="Pfam" id="PF14257"/>
    </source>
</evidence>